<evidence type="ECO:0000313" key="7">
    <source>
        <dbReference type="EMBL" id="QDS92410.1"/>
    </source>
</evidence>
<proteinExistence type="predicted"/>
<dbReference type="Pfam" id="PF02535">
    <property type="entry name" value="Zip"/>
    <property type="match status" value="1"/>
</dbReference>
<feature type="compositionally biased region" description="Low complexity" evidence="5">
    <location>
        <begin position="136"/>
        <end position="149"/>
    </location>
</feature>
<organism evidence="7 8">
    <name type="scientific">Roseimaritima multifibrata</name>
    <dbReference type="NCBI Taxonomy" id="1930274"/>
    <lineage>
        <taxon>Bacteria</taxon>
        <taxon>Pseudomonadati</taxon>
        <taxon>Planctomycetota</taxon>
        <taxon>Planctomycetia</taxon>
        <taxon>Pirellulales</taxon>
        <taxon>Pirellulaceae</taxon>
        <taxon>Roseimaritima</taxon>
    </lineage>
</organism>
<evidence type="ECO:0000313" key="8">
    <source>
        <dbReference type="Proteomes" id="UP000320672"/>
    </source>
</evidence>
<dbReference type="GO" id="GO:0016020">
    <property type="term" value="C:membrane"/>
    <property type="evidence" value="ECO:0007669"/>
    <property type="project" value="UniProtKB-SubCell"/>
</dbReference>
<comment type="subcellular location">
    <subcellularLocation>
        <location evidence="1">Membrane</location>
        <topology evidence="1">Multi-pass membrane protein</topology>
    </subcellularLocation>
</comment>
<keyword evidence="2 6" id="KW-0812">Transmembrane</keyword>
<feature type="transmembrane region" description="Helical" evidence="6">
    <location>
        <begin position="261"/>
        <end position="280"/>
    </location>
</feature>
<evidence type="ECO:0000256" key="2">
    <source>
        <dbReference type="ARBA" id="ARBA00022692"/>
    </source>
</evidence>
<name>A0A517MBZ5_9BACT</name>
<feature type="transmembrane region" description="Helical" evidence="6">
    <location>
        <begin position="45"/>
        <end position="67"/>
    </location>
</feature>
<feature type="transmembrane region" description="Helical" evidence="6">
    <location>
        <begin position="233"/>
        <end position="255"/>
    </location>
</feature>
<feature type="transmembrane region" description="Helical" evidence="6">
    <location>
        <begin position="292"/>
        <end position="311"/>
    </location>
</feature>
<dbReference type="PANTHER" id="PTHR11040:SF44">
    <property type="entry name" value="PROTEIN ZNTC-RELATED"/>
    <property type="match status" value="1"/>
</dbReference>
<evidence type="ECO:0000256" key="3">
    <source>
        <dbReference type="ARBA" id="ARBA00022989"/>
    </source>
</evidence>
<keyword evidence="3 6" id="KW-1133">Transmembrane helix</keyword>
<feature type="transmembrane region" description="Helical" evidence="6">
    <location>
        <begin position="192"/>
        <end position="212"/>
    </location>
</feature>
<protein>
    <submittedName>
        <fullName evidence="7">Zinc transporter ZupT</fullName>
    </submittedName>
</protein>
<sequence>MLALFSGPNLPITILVAYCVAVVVASLAGGGITQRLRITHTGMQHIISLVGGVMLGTAVFHLLPHALHDVGRTVSVDNVMLAMMLGIVMMFAMLRLFHHHHHGEQTAFQPTCDHEDHDHDHAEHSHDHGHAHAHADSGSGDHSGPAAGGHVKKSGIGGNAKWLGVLLGLTIHTLIDGVTLAAAVMMDASHPGRSSLLLGFGAFLAVFLHKPLDAISITSLMAANGKSESARRIANFAFALACPLGAALCYAGLSLTAGPAVAYLLAFSAGVFLCIALSDLLPEMEFHSHDRFSLTSMLLLGLIAAWLLRFLEGDLHG</sequence>
<dbReference type="AlphaFoldDB" id="A0A517MBZ5"/>
<dbReference type="EMBL" id="CP036262">
    <property type="protein sequence ID" value="QDS92410.1"/>
    <property type="molecule type" value="Genomic_DNA"/>
</dbReference>
<keyword evidence="4 6" id="KW-0472">Membrane</keyword>
<feature type="compositionally biased region" description="Basic and acidic residues" evidence="5">
    <location>
        <begin position="112"/>
        <end position="135"/>
    </location>
</feature>
<feature type="transmembrane region" description="Helical" evidence="6">
    <location>
        <begin position="12"/>
        <end position="33"/>
    </location>
</feature>
<dbReference type="OrthoDB" id="5739025at2"/>
<dbReference type="RefSeq" id="WP_145350666.1">
    <property type="nucleotide sequence ID" value="NZ_CP036262.1"/>
</dbReference>
<evidence type="ECO:0000256" key="1">
    <source>
        <dbReference type="ARBA" id="ARBA00004141"/>
    </source>
</evidence>
<accession>A0A517MBZ5</accession>
<evidence type="ECO:0000256" key="5">
    <source>
        <dbReference type="SAM" id="MobiDB-lite"/>
    </source>
</evidence>
<reference evidence="7 8" key="1">
    <citation type="submission" date="2019-02" db="EMBL/GenBank/DDBJ databases">
        <title>Deep-cultivation of Planctomycetes and their phenomic and genomic characterization uncovers novel biology.</title>
        <authorList>
            <person name="Wiegand S."/>
            <person name="Jogler M."/>
            <person name="Boedeker C."/>
            <person name="Pinto D."/>
            <person name="Vollmers J."/>
            <person name="Rivas-Marin E."/>
            <person name="Kohn T."/>
            <person name="Peeters S.H."/>
            <person name="Heuer A."/>
            <person name="Rast P."/>
            <person name="Oberbeckmann S."/>
            <person name="Bunk B."/>
            <person name="Jeske O."/>
            <person name="Meyerdierks A."/>
            <person name="Storesund J.E."/>
            <person name="Kallscheuer N."/>
            <person name="Luecker S."/>
            <person name="Lage O.M."/>
            <person name="Pohl T."/>
            <person name="Merkel B.J."/>
            <person name="Hornburger P."/>
            <person name="Mueller R.-W."/>
            <person name="Bruemmer F."/>
            <person name="Labrenz M."/>
            <person name="Spormann A.M."/>
            <person name="Op den Camp H."/>
            <person name="Overmann J."/>
            <person name="Amann R."/>
            <person name="Jetten M.S.M."/>
            <person name="Mascher T."/>
            <person name="Medema M.H."/>
            <person name="Devos D.P."/>
            <person name="Kaster A.-K."/>
            <person name="Ovreas L."/>
            <person name="Rohde M."/>
            <person name="Galperin M.Y."/>
            <person name="Jogler C."/>
        </authorList>
    </citation>
    <scope>NUCLEOTIDE SEQUENCE [LARGE SCALE GENOMIC DNA]</scope>
    <source>
        <strain evidence="7 8">FF011L</strain>
    </source>
</reference>
<dbReference type="GO" id="GO:0005385">
    <property type="term" value="F:zinc ion transmembrane transporter activity"/>
    <property type="evidence" value="ECO:0007669"/>
    <property type="project" value="TreeGrafter"/>
</dbReference>
<feature type="transmembrane region" description="Helical" evidence="6">
    <location>
        <begin position="79"/>
        <end position="97"/>
    </location>
</feature>
<dbReference type="KEGG" id="rml:FF011L_11530"/>
<keyword evidence="8" id="KW-1185">Reference proteome</keyword>
<feature type="transmembrane region" description="Helical" evidence="6">
    <location>
        <begin position="162"/>
        <end position="186"/>
    </location>
</feature>
<gene>
    <name evidence="7" type="ORF">FF011L_11530</name>
</gene>
<dbReference type="InterPro" id="IPR003689">
    <property type="entry name" value="ZIP"/>
</dbReference>
<evidence type="ECO:0000256" key="6">
    <source>
        <dbReference type="SAM" id="Phobius"/>
    </source>
</evidence>
<dbReference type="Proteomes" id="UP000320672">
    <property type="component" value="Chromosome"/>
</dbReference>
<dbReference type="PANTHER" id="PTHR11040">
    <property type="entry name" value="ZINC/IRON TRANSPORTER"/>
    <property type="match status" value="1"/>
</dbReference>
<evidence type="ECO:0000256" key="4">
    <source>
        <dbReference type="ARBA" id="ARBA00023136"/>
    </source>
</evidence>
<feature type="region of interest" description="Disordered" evidence="5">
    <location>
        <begin position="108"/>
        <end position="151"/>
    </location>
</feature>